<dbReference type="HOGENOM" id="CLU_1440870_0_0_1"/>
<keyword evidence="3" id="KW-1185">Reference proteome</keyword>
<dbReference type="AlphaFoldDB" id="W9YMM7"/>
<proteinExistence type="predicted"/>
<dbReference type="EMBL" id="AMWN01000002">
    <property type="protein sequence ID" value="EXJ94177.1"/>
    <property type="molecule type" value="Genomic_DNA"/>
</dbReference>
<dbReference type="eggNOG" id="ENOG502RFSA">
    <property type="taxonomic scope" value="Eukaryota"/>
</dbReference>
<reference evidence="2 3" key="1">
    <citation type="submission" date="2013-03" db="EMBL/GenBank/DDBJ databases">
        <title>The Genome Sequence of Capronia coronata CBS 617.96.</title>
        <authorList>
            <consortium name="The Broad Institute Genomics Platform"/>
            <person name="Cuomo C."/>
            <person name="de Hoog S."/>
            <person name="Gorbushina A."/>
            <person name="Walker B."/>
            <person name="Young S.K."/>
            <person name="Zeng Q."/>
            <person name="Gargeya S."/>
            <person name="Fitzgerald M."/>
            <person name="Haas B."/>
            <person name="Abouelleil A."/>
            <person name="Allen A.W."/>
            <person name="Alvarado L."/>
            <person name="Arachchi H.M."/>
            <person name="Berlin A.M."/>
            <person name="Chapman S.B."/>
            <person name="Gainer-Dewar J."/>
            <person name="Goldberg J."/>
            <person name="Griggs A."/>
            <person name="Gujja S."/>
            <person name="Hansen M."/>
            <person name="Howarth C."/>
            <person name="Imamovic A."/>
            <person name="Ireland A."/>
            <person name="Larimer J."/>
            <person name="McCowan C."/>
            <person name="Murphy C."/>
            <person name="Pearson M."/>
            <person name="Poon T.W."/>
            <person name="Priest M."/>
            <person name="Roberts A."/>
            <person name="Saif S."/>
            <person name="Shea T."/>
            <person name="Sisk P."/>
            <person name="Sykes S."/>
            <person name="Wortman J."/>
            <person name="Nusbaum C."/>
            <person name="Birren B."/>
        </authorList>
    </citation>
    <scope>NUCLEOTIDE SEQUENCE [LARGE SCALE GENOMIC DNA]</scope>
    <source>
        <strain evidence="2 3">CBS 617.96</strain>
    </source>
</reference>
<feature type="region of interest" description="Disordered" evidence="1">
    <location>
        <begin position="1"/>
        <end position="31"/>
    </location>
</feature>
<sequence length="188" mass="20983">MQKRAMSRVTSSGESEGEAEQGLFFASPSPPPLHLPRQTPQDSVLTMVEEANKTKALAPPVANFMTRNNGNKFAFLGLVRRQVELIKARSQDIRDGQVTVFDKALLQLSQDGRELDSPVVIRFFAEQFLGINMDPSGRSASAVEASRVLERAVQVGRGVKMEQTLMNRQNQGMYPSHHPLNWKLHKVQ</sequence>
<dbReference type="GeneID" id="19157470"/>
<accession>W9YMM7</accession>
<evidence type="ECO:0000313" key="2">
    <source>
        <dbReference type="EMBL" id="EXJ94177.1"/>
    </source>
</evidence>
<evidence type="ECO:0000256" key="1">
    <source>
        <dbReference type="SAM" id="MobiDB-lite"/>
    </source>
</evidence>
<gene>
    <name evidence="2" type="ORF">A1O1_02570</name>
</gene>
<dbReference type="Proteomes" id="UP000019484">
    <property type="component" value="Unassembled WGS sequence"/>
</dbReference>
<organism evidence="2 3">
    <name type="scientific">Capronia coronata CBS 617.96</name>
    <dbReference type="NCBI Taxonomy" id="1182541"/>
    <lineage>
        <taxon>Eukaryota</taxon>
        <taxon>Fungi</taxon>
        <taxon>Dikarya</taxon>
        <taxon>Ascomycota</taxon>
        <taxon>Pezizomycotina</taxon>
        <taxon>Eurotiomycetes</taxon>
        <taxon>Chaetothyriomycetidae</taxon>
        <taxon>Chaetothyriales</taxon>
        <taxon>Herpotrichiellaceae</taxon>
        <taxon>Capronia</taxon>
    </lineage>
</organism>
<dbReference type="OrthoDB" id="4161640at2759"/>
<name>W9YMM7_9EURO</name>
<evidence type="ECO:0000313" key="3">
    <source>
        <dbReference type="Proteomes" id="UP000019484"/>
    </source>
</evidence>
<comment type="caution">
    <text evidence="2">The sequence shown here is derived from an EMBL/GenBank/DDBJ whole genome shotgun (WGS) entry which is preliminary data.</text>
</comment>
<protein>
    <submittedName>
        <fullName evidence="2">Uncharacterized protein</fullName>
    </submittedName>
</protein>
<dbReference type="RefSeq" id="XP_007721671.1">
    <property type="nucleotide sequence ID" value="XM_007723481.1"/>
</dbReference>